<keyword evidence="1" id="KW-0472">Membrane</keyword>
<dbReference type="AlphaFoldDB" id="A0AAE0NB70"/>
<keyword evidence="1" id="KW-0812">Transmembrane</keyword>
<sequence length="201" mass="21964">MALISAKTIITSLCLFHITLGFFFLTSPGSVADQALVYLLGEAMGLPHSRNFESRSPALAFLAVVLGMLGISDMVTLSLPDEFSMVHHWGLQAPLRFTFSFAIVLYTFFFSASSPFYADLLSAPPPSSSADPSSSLGGSSAPGGYAPSGWGGDALKNRLFFAFMFVETVSWFWVWVTLQEENREAAVRARKAARRRSSHDY</sequence>
<dbReference type="InterPro" id="IPR018815">
    <property type="entry name" value="Incr_loss_mito_DNA_1"/>
</dbReference>
<organism evidence="2 3">
    <name type="scientific">Lasiosphaeria ovina</name>
    <dbReference type="NCBI Taxonomy" id="92902"/>
    <lineage>
        <taxon>Eukaryota</taxon>
        <taxon>Fungi</taxon>
        <taxon>Dikarya</taxon>
        <taxon>Ascomycota</taxon>
        <taxon>Pezizomycotina</taxon>
        <taxon>Sordariomycetes</taxon>
        <taxon>Sordariomycetidae</taxon>
        <taxon>Sordariales</taxon>
        <taxon>Lasiosphaeriaceae</taxon>
        <taxon>Lasiosphaeria</taxon>
    </lineage>
</organism>
<protein>
    <submittedName>
        <fullName evidence="2">Increased loss of mitochondrial DNA protein 1</fullName>
    </submittedName>
</protein>
<accession>A0AAE0NB70</accession>
<dbReference type="PANTHER" id="PTHR28029">
    <property type="entry name" value="PROTEIN ILM1"/>
    <property type="match status" value="1"/>
</dbReference>
<evidence type="ECO:0000256" key="1">
    <source>
        <dbReference type="SAM" id="Phobius"/>
    </source>
</evidence>
<comment type="caution">
    <text evidence="2">The sequence shown here is derived from an EMBL/GenBank/DDBJ whole genome shotgun (WGS) entry which is preliminary data.</text>
</comment>
<dbReference type="PANTHER" id="PTHR28029:SF1">
    <property type="entry name" value="PROTEIN ILM1"/>
    <property type="match status" value="1"/>
</dbReference>
<reference evidence="2" key="1">
    <citation type="journal article" date="2023" name="Mol. Phylogenet. Evol.">
        <title>Genome-scale phylogeny and comparative genomics of the fungal order Sordariales.</title>
        <authorList>
            <person name="Hensen N."/>
            <person name="Bonometti L."/>
            <person name="Westerberg I."/>
            <person name="Brannstrom I.O."/>
            <person name="Guillou S."/>
            <person name="Cros-Aarteil S."/>
            <person name="Calhoun S."/>
            <person name="Haridas S."/>
            <person name="Kuo A."/>
            <person name="Mondo S."/>
            <person name="Pangilinan J."/>
            <person name="Riley R."/>
            <person name="LaButti K."/>
            <person name="Andreopoulos B."/>
            <person name="Lipzen A."/>
            <person name="Chen C."/>
            <person name="Yan M."/>
            <person name="Daum C."/>
            <person name="Ng V."/>
            <person name="Clum A."/>
            <person name="Steindorff A."/>
            <person name="Ohm R.A."/>
            <person name="Martin F."/>
            <person name="Silar P."/>
            <person name="Natvig D.O."/>
            <person name="Lalanne C."/>
            <person name="Gautier V."/>
            <person name="Ament-Velasquez S.L."/>
            <person name="Kruys A."/>
            <person name="Hutchinson M.I."/>
            <person name="Powell A.J."/>
            <person name="Barry K."/>
            <person name="Miller A.N."/>
            <person name="Grigoriev I.V."/>
            <person name="Debuchy R."/>
            <person name="Gladieux P."/>
            <person name="Hiltunen Thoren M."/>
            <person name="Johannesson H."/>
        </authorList>
    </citation>
    <scope>NUCLEOTIDE SEQUENCE</scope>
    <source>
        <strain evidence="2">CBS 958.72</strain>
    </source>
</reference>
<keyword evidence="1" id="KW-1133">Transmembrane helix</keyword>
<evidence type="ECO:0000313" key="2">
    <source>
        <dbReference type="EMBL" id="KAK3376858.1"/>
    </source>
</evidence>
<dbReference type="Pfam" id="PF10311">
    <property type="entry name" value="Ilm1"/>
    <property type="match status" value="1"/>
</dbReference>
<keyword evidence="3" id="KW-1185">Reference proteome</keyword>
<feature type="transmembrane region" description="Helical" evidence="1">
    <location>
        <begin position="97"/>
        <end position="118"/>
    </location>
</feature>
<proteinExistence type="predicted"/>
<dbReference type="Proteomes" id="UP001287356">
    <property type="component" value="Unassembled WGS sequence"/>
</dbReference>
<feature type="transmembrane region" description="Helical" evidence="1">
    <location>
        <begin position="159"/>
        <end position="178"/>
    </location>
</feature>
<dbReference type="EMBL" id="JAULSN010000003">
    <property type="protein sequence ID" value="KAK3376858.1"/>
    <property type="molecule type" value="Genomic_DNA"/>
</dbReference>
<reference evidence="2" key="2">
    <citation type="submission" date="2023-06" db="EMBL/GenBank/DDBJ databases">
        <authorList>
            <consortium name="Lawrence Berkeley National Laboratory"/>
            <person name="Haridas S."/>
            <person name="Hensen N."/>
            <person name="Bonometti L."/>
            <person name="Westerberg I."/>
            <person name="Brannstrom I.O."/>
            <person name="Guillou S."/>
            <person name="Cros-Aarteil S."/>
            <person name="Calhoun S."/>
            <person name="Kuo A."/>
            <person name="Mondo S."/>
            <person name="Pangilinan J."/>
            <person name="Riley R."/>
            <person name="Labutti K."/>
            <person name="Andreopoulos B."/>
            <person name="Lipzen A."/>
            <person name="Chen C."/>
            <person name="Yanf M."/>
            <person name="Daum C."/>
            <person name="Ng V."/>
            <person name="Clum A."/>
            <person name="Steindorff A."/>
            <person name="Ohm R."/>
            <person name="Martin F."/>
            <person name="Silar P."/>
            <person name="Natvig D."/>
            <person name="Lalanne C."/>
            <person name="Gautier V."/>
            <person name="Ament-Velasquez S.L."/>
            <person name="Kruys A."/>
            <person name="Hutchinson M.I."/>
            <person name="Powell A.J."/>
            <person name="Barry K."/>
            <person name="Miller A.N."/>
            <person name="Grigoriev I.V."/>
            <person name="Debuchy R."/>
            <person name="Gladieux P."/>
            <person name="Thoren M.H."/>
            <person name="Johannesson H."/>
        </authorList>
    </citation>
    <scope>NUCLEOTIDE SEQUENCE</scope>
    <source>
        <strain evidence="2">CBS 958.72</strain>
    </source>
</reference>
<name>A0AAE0NB70_9PEZI</name>
<evidence type="ECO:0000313" key="3">
    <source>
        <dbReference type="Proteomes" id="UP001287356"/>
    </source>
</evidence>
<feature type="transmembrane region" description="Helical" evidence="1">
    <location>
        <begin position="56"/>
        <end position="76"/>
    </location>
</feature>
<gene>
    <name evidence="2" type="ORF">B0T24DRAFT_231028</name>
</gene>